<comment type="cofactor">
    <cofactor evidence="6">
        <name>[2Fe-2S] cluster</name>
        <dbReference type="ChEBI" id="CHEBI:190135"/>
    </cofactor>
</comment>
<evidence type="ECO:0000313" key="9">
    <source>
        <dbReference type="Proteomes" id="UP000886819"/>
    </source>
</evidence>
<dbReference type="PROSITE" id="PS01099">
    <property type="entry name" value="COMPLEX1_24K"/>
    <property type="match status" value="1"/>
</dbReference>
<feature type="binding site" evidence="7">
    <location>
        <position position="101"/>
    </location>
    <ligand>
        <name>[2Fe-2S] cluster</name>
        <dbReference type="ChEBI" id="CHEBI:190135"/>
    </ligand>
</feature>
<comment type="similarity">
    <text evidence="1">Belongs to the complex I 24 kDa subunit family.</text>
</comment>
<keyword evidence="5 7" id="KW-0411">Iron-sulfur</keyword>
<name>A0A9D1CIX5_9FIRM</name>
<feature type="binding site" evidence="7">
    <location>
        <position position="97"/>
    </location>
    <ligand>
        <name>[2Fe-2S] cluster</name>
        <dbReference type="ChEBI" id="CHEBI:190135"/>
    </ligand>
</feature>
<reference evidence="8" key="2">
    <citation type="journal article" date="2021" name="PeerJ">
        <title>Extensive microbial diversity within the chicken gut microbiome revealed by metagenomics and culture.</title>
        <authorList>
            <person name="Gilroy R."/>
            <person name="Ravi A."/>
            <person name="Getino M."/>
            <person name="Pursley I."/>
            <person name="Horton D.L."/>
            <person name="Alikhan N.F."/>
            <person name="Baker D."/>
            <person name="Gharbi K."/>
            <person name="Hall N."/>
            <person name="Watson M."/>
            <person name="Adriaenssens E.M."/>
            <person name="Foster-Nyarko E."/>
            <person name="Jarju S."/>
            <person name="Secka A."/>
            <person name="Antonio M."/>
            <person name="Oren A."/>
            <person name="Chaudhuri R.R."/>
            <person name="La Ragione R."/>
            <person name="Hildebrand F."/>
            <person name="Pallen M.J."/>
        </authorList>
    </citation>
    <scope>NUCLEOTIDE SEQUENCE</scope>
    <source>
        <strain evidence="8">ChiHile30-977</strain>
    </source>
</reference>
<dbReference type="SUPFAM" id="SSF52833">
    <property type="entry name" value="Thioredoxin-like"/>
    <property type="match status" value="1"/>
</dbReference>
<evidence type="ECO:0000256" key="4">
    <source>
        <dbReference type="ARBA" id="ARBA00023004"/>
    </source>
</evidence>
<gene>
    <name evidence="8" type="ORF">IAA66_08425</name>
</gene>
<dbReference type="EMBL" id="DVFI01000114">
    <property type="protein sequence ID" value="HIQ63591.1"/>
    <property type="molecule type" value="Genomic_DNA"/>
</dbReference>
<dbReference type="CDD" id="cd03064">
    <property type="entry name" value="TRX_Fd_NuoE"/>
    <property type="match status" value="1"/>
</dbReference>
<dbReference type="Proteomes" id="UP000886819">
    <property type="component" value="Unassembled WGS sequence"/>
</dbReference>
<dbReference type="AlphaFoldDB" id="A0A9D1CIX5"/>
<keyword evidence="2 7" id="KW-0001">2Fe-2S</keyword>
<sequence length="129" mass="14288">IAVLHLAQEIYGYLPLEVQRLIADGMGVTLSYVSSVVTFYSYFSMIPRAEHAIKICLGTACYVRGGKRIVDRLEEVLGINVGQTTDDGKFSIQITRCLGACGLAPVIMIDEEVYQQVNPDKIEKILAKY</sequence>
<proteinExistence type="inferred from homology"/>
<keyword evidence="3 7" id="KW-0479">Metal-binding</keyword>
<dbReference type="InterPro" id="IPR002023">
    <property type="entry name" value="NuoE-like"/>
</dbReference>
<dbReference type="GO" id="GO:0051537">
    <property type="term" value="F:2 iron, 2 sulfur cluster binding"/>
    <property type="evidence" value="ECO:0007669"/>
    <property type="project" value="UniProtKB-KW"/>
</dbReference>
<reference evidence="8" key="1">
    <citation type="submission" date="2020-10" db="EMBL/GenBank/DDBJ databases">
        <authorList>
            <person name="Gilroy R."/>
        </authorList>
    </citation>
    <scope>NUCLEOTIDE SEQUENCE</scope>
    <source>
        <strain evidence="8">ChiHile30-977</strain>
    </source>
</reference>
<evidence type="ECO:0000256" key="3">
    <source>
        <dbReference type="ARBA" id="ARBA00022723"/>
    </source>
</evidence>
<dbReference type="InterPro" id="IPR042128">
    <property type="entry name" value="NuoE_dom"/>
</dbReference>
<feature type="non-terminal residue" evidence="8">
    <location>
        <position position="1"/>
    </location>
</feature>
<dbReference type="PANTHER" id="PTHR43342">
    <property type="entry name" value="NADH-QUINONE OXIDOREDUCTASE, E SUBUNIT"/>
    <property type="match status" value="1"/>
</dbReference>
<feature type="binding site" evidence="7">
    <location>
        <position position="61"/>
    </location>
    <ligand>
        <name>[2Fe-2S] cluster</name>
        <dbReference type="ChEBI" id="CHEBI:190135"/>
    </ligand>
</feature>
<dbReference type="InterPro" id="IPR036249">
    <property type="entry name" value="Thioredoxin-like_sf"/>
</dbReference>
<evidence type="ECO:0000256" key="6">
    <source>
        <dbReference type="ARBA" id="ARBA00034078"/>
    </source>
</evidence>
<feature type="binding site" evidence="7">
    <location>
        <position position="56"/>
    </location>
    <ligand>
        <name>[2Fe-2S] cluster</name>
        <dbReference type="ChEBI" id="CHEBI:190135"/>
    </ligand>
</feature>
<evidence type="ECO:0000256" key="1">
    <source>
        <dbReference type="ARBA" id="ARBA00010643"/>
    </source>
</evidence>
<dbReference type="Gene3D" id="3.40.30.10">
    <property type="entry name" value="Glutaredoxin"/>
    <property type="match status" value="1"/>
</dbReference>
<dbReference type="PANTHER" id="PTHR43342:SF2">
    <property type="entry name" value="POTENTIAL NAD-REDUCING HYDROGENASE SUBUNIT"/>
    <property type="match status" value="1"/>
</dbReference>
<dbReference type="PIRSF" id="PIRSF000216">
    <property type="entry name" value="NADH_DH_24kDa"/>
    <property type="match status" value="1"/>
</dbReference>
<dbReference type="InterPro" id="IPR028431">
    <property type="entry name" value="NADP_DH_HndA-like"/>
</dbReference>
<protein>
    <submittedName>
        <fullName evidence="8">NAD(P)H-dependent oxidoreductase subunit E</fullName>
    </submittedName>
</protein>
<dbReference type="GO" id="GO:0016491">
    <property type="term" value="F:oxidoreductase activity"/>
    <property type="evidence" value="ECO:0007669"/>
    <property type="project" value="InterPro"/>
</dbReference>
<dbReference type="Pfam" id="PF01257">
    <property type="entry name" value="2Fe-2S_thioredx"/>
    <property type="match status" value="1"/>
</dbReference>
<dbReference type="GO" id="GO:0046872">
    <property type="term" value="F:metal ion binding"/>
    <property type="evidence" value="ECO:0007669"/>
    <property type="project" value="UniProtKB-KW"/>
</dbReference>
<dbReference type="InterPro" id="IPR041921">
    <property type="entry name" value="NuoE_N"/>
</dbReference>
<evidence type="ECO:0000256" key="7">
    <source>
        <dbReference type="PIRSR" id="PIRSR000216-1"/>
    </source>
</evidence>
<accession>A0A9D1CIX5</accession>
<evidence type="ECO:0000313" key="8">
    <source>
        <dbReference type="EMBL" id="HIQ63591.1"/>
    </source>
</evidence>
<keyword evidence="4 7" id="KW-0408">Iron</keyword>
<dbReference type="FunFam" id="3.40.30.10:FF:000015">
    <property type="entry name" value="NADH-quinone oxidoreductase subunit E"/>
    <property type="match status" value="1"/>
</dbReference>
<comment type="cofactor">
    <cofactor evidence="7">
        <name>[2Fe-2S] cluster</name>
        <dbReference type="ChEBI" id="CHEBI:190135"/>
    </cofactor>
    <text evidence="7">Binds 1 [2Fe-2S] cluster.</text>
</comment>
<evidence type="ECO:0000256" key="2">
    <source>
        <dbReference type="ARBA" id="ARBA00022714"/>
    </source>
</evidence>
<organism evidence="8 9">
    <name type="scientific">Candidatus Avichristensenella intestinipullorum</name>
    <dbReference type="NCBI Taxonomy" id="2840693"/>
    <lineage>
        <taxon>Bacteria</taxon>
        <taxon>Bacillati</taxon>
        <taxon>Bacillota</taxon>
        <taxon>Clostridia</taxon>
        <taxon>Candidatus Avichristensenella</taxon>
    </lineage>
</organism>
<evidence type="ECO:0000256" key="5">
    <source>
        <dbReference type="ARBA" id="ARBA00023014"/>
    </source>
</evidence>
<comment type="caution">
    <text evidence="8">The sequence shown here is derived from an EMBL/GenBank/DDBJ whole genome shotgun (WGS) entry which is preliminary data.</text>
</comment>
<dbReference type="Gene3D" id="1.10.10.1590">
    <property type="entry name" value="NADH-quinone oxidoreductase subunit E"/>
    <property type="match status" value="1"/>
</dbReference>